<proteinExistence type="predicted"/>
<reference evidence="2 3" key="1">
    <citation type="submission" date="2019-08" db="EMBL/GenBank/DDBJ databases">
        <title>Complete genome sequence of Arcobacter acticola.</title>
        <authorList>
            <person name="Miller W."/>
        </authorList>
    </citation>
    <scope>NUCLEOTIDE SEQUENCE [LARGE SCALE GENOMIC DNA]</scope>
    <source>
        <strain evidence="2 3">KCTC 52212</strain>
    </source>
</reference>
<dbReference type="InterPro" id="IPR036280">
    <property type="entry name" value="Multihaem_cyt_sf"/>
</dbReference>
<organism evidence="2 3">
    <name type="scientific">Arcobacter acticola</name>
    <dbReference type="NCBI Taxonomy" id="1849015"/>
    <lineage>
        <taxon>Bacteria</taxon>
        <taxon>Pseudomonadati</taxon>
        <taxon>Campylobacterota</taxon>
        <taxon>Epsilonproteobacteria</taxon>
        <taxon>Campylobacterales</taxon>
        <taxon>Arcobacteraceae</taxon>
        <taxon>Arcobacter</taxon>
    </lineage>
</organism>
<feature type="signal peptide" evidence="1">
    <location>
        <begin position="1"/>
        <end position="19"/>
    </location>
</feature>
<name>A0A6M8EZZ8_9BACT</name>
<dbReference type="RefSeq" id="WP_172126241.1">
    <property type="nucleotide sequence ID" value="NZ_CP042652.1"/>
</dbReference>
<dbReference type="AlphaFoldDB" id="A0A6M8EZZ8"/>
<dbReference type="KEGG" id="paco:AACT_1510"/>
<dbReference type="SUPFAM" id="SSF48695">
    <property type="entry name" value="Multiheme cytochromes"/>
    <property type="match status" value="1"/>
</dbReference>
<gene>
    <name evidence="2" type="ORF">AACT_1510</name>
</gene>
<dbReference type="EMBL" id="CP042652">
    <property type="protein sequence ID" value="QKE28674.1"/>
    <property type="molecule type" value="Genomic_DNA"/>
</dbReference>
<dbReference type="Proteomes" id="UP000503483">
    <property type="component" value="Chromosome"/>
</dbReference>
<keyword evidence="1" id="KW-0732">Signal</keyword>
<protein>
    <submittedName>
        <fullName evidence="2">Uncharacterized protein</fullName>
    </submittedName>
</protein>
<keyword evidence="3" id="KW-1185">Reference proteome</keyword>
<evidence type="ECO:0000256" key="1">
    <source>
        <dbReference type="SAM" id="SignalP"/>
    </source>
</evidence>
<accession>A0A6M8EZZ8</accession>
<sequence>MIKKLFFLLILSIYSYACSGDCMACHPILKESIKEKHHQILTSCIACHTKTPAAMAECGGDCFSCHSQNKLIESNRIEHKNLASCKECHINKEDLFKNPTMNSGSTLSDLLNNK</sequence>
<feature type="chain" id="PRO_5026933384" evidence="1">
    <location>
        <begin position="20"/>
        <end position="114"/>
    </location>
</feature>
<evidence type="ECO:0000313" key="2">
    <source>
        <dbReference type="EMBL" id="QKE28674.1"/>
    </source>
</evidence>
<evidence type="ECO:0000313" key="3">
    <source>
        <dbReference type="Proteomes" id="UP000503483"/>
    </source>
</evidence>